<feature type="transmembrane region" description="Helical" evidence="8">
    <location>
        <begin position="557"/>
        <end position="581"/>
    </location>
</feature>
<keyword evidence="5 8" id="KW-1133">Transmembrane helix</keyword>
<dbReference type="Proteomes" id="UP001159405">
    <property type="component" value="Unassembled WGS sequence"/>
</dbReference>
<evidence type="ECO:0000256" key="1">
    <source>
        <dbReference type="ARBA" id="ARBA00004651"/>
    </source>
</evidence>
<evidence type="ECO:0000256" key="8">
    <source>
        <dbReference type="RuleBase" id="RU280814"/>
    </source>
</evidence>
<dbReference type="InterPro" id="IPR049452">
    <property type="entry name" value="Anoctamin_TM"/>
</dbReference>
<feature type="domain" description="Anoctamin dimerisation" evidence="10">
    <location>
        <begin position="59"/>
        <end position="292"/>
    </location>
</feature>
<evidence type="ECO:0000313" key="11">
    <source>
        <dbReference type="EMBL" id="CAH3037203.1"/>
    </source>
</evidence>
<organism evidence="11 12">
    <name type="scientific">Porites lobata</name>
    <dbReference type="NCBI Taxonomy" id="104759"/>
    <lineage>
        <taxon>Eukaryota</taxon>
        <taxon>Metazoa</taxon>
        <taxon>Cnidaria</taxon>
        <taxon>Anthozoa</taxon>
        <taxon>Hexacorallia</taxon>
        <taxon>Scleractinia</taxon>
        <taxon>Fungiina</taxon>
        <taxon>Poritidae</taxon>
        <taxon>Porites</taxon>
    </lineage>
</organism>
<dbReference type="PANTHER" id="PTHR12308">
    <property type="entry name" value="ANOCTAMIN"/>
    <property type="match status" value="1"/>
</dbReference>
<feature type="transmembrane region" description="Helical" evidence="8">
    <location>
        <begin position="844"/>
        <end position="865"/>
    </location>
</feature>
<name>A0ABN8MWA1_9CNID</name>
<dbReference type="PANTHER" id="PTHR12308:SF84">
    <property type="entry name" value="ANOCTAMIN"/>
    <property type="match status" value="1"/>
</dbReference>
<keyword evidence="4 8" id="KW-0812">Transmembrane</keyword>
<evidence type="ECO:0000259" key="10">
    <source>
        <dbReference type="Pfam" id="PF16178"/>
    </source>
</evidence>
<feature type="transmembrane region" description="Helical" evidence="8">
    <location>
        <begin position="307"/>
        <end position="333"/>
    </location>
</feature>
<gene>
    <name evidence="11" type="ORF">PLOB_00035419</name>
</gene>
<comment type="subcellular location">
    <subcellularLocation>
        <location evidence="1">Cell membrane</location>
        <topology evidence="1">Multi-pass membrane protein</topology>
    </subcellularLocation>
    <subcellularLocation>
        <location evidence="8">Membrane</location>
        <topology evidence="8">Multi-pass membrane protein</topology>
    </subcellularLocation>
</comment>
<evidence type="ECO:0000256" key="5">
    <source>
        <dbReference type="ARBA" id="ARBA00022989"/>
    </source>
</evidence>
<dbReference type="Pfam" id="PF16178">
    <property type="entry name" value="Anoct_dimer"/>
    <property type="match status" value="1"/>
</dbReference>
<evidence type="ECO:0000256" key="4">
    <source>
        <dbReference type="ARBA" id="ARBA00022692"/>
    </source>
</evidence>
<evidence type="ECO:0000256" key="6">
    <source>
        <dbReference type="ARBA" id="ARBA00023136"/>
    </source>
</evidence>
<comment type="caution">
    <text evidence="11">The sequence shown here is derived from an EMBL/GenBank/DDBJ whole genome shotgun (WGS) entry which is preliminary data.</text>
</comment>
<evidence type="ECO:0000259" key="9">
    <source>
        <dbReference type="Pfam" id="PF04547"/>
    </source>
</evidence>
<feature type="transmembrane region" description="Helical" evidence="8">
    <location>
        <begin position="671"/>
        <end position="693"/>
    </location>
</feature>
<protein>
    <recommendedName>
        <fullName evidence="8">Anoctamin</fullName>
    </recommendedName>
</protein>
<reference evidence="11 12" key="1">
    <citation type="submission" date="2022-05" db="EMBL/GenBank/DDBJ databases">
        <authorList>
            <consortium name="Genoscope - CEA"/>
            <person name="William W."/>
        </authorList>
    </citation>
    <scope>NUCLEOTIDE SEQUENCE [LARGE SCALE GENOMIC DNA]</scope>
</reference>
<feature type="domain" description="Anoctamin transmembrane" evidence="9">
    <location>
        <begin position="296"/>
        <end position="879"/>
    </location>
</feature>
<dbReference type="EMBL" id="CALNXK010000005">
    <property type="protein sequence ID" value="CAH3037203.1"/>
    <property type="molecule type" value="Genomic_DNA"/>
</dbReference>
<evidence type="ECO:0000256" key="7">
    <source>
        <dbReference type="ARBA" id="ARBA00023180"/>
    </source>
</evidence>
<keyword evidence="3" id="KW-1003">Cell membrane</keyword>
<keyword evidence="7" id="KW-0325">Glycoprotein</keyword>
<dbReference type="InterPro" id="IPR032394">
    <property type="entry name" value="Anoct_dimer"/>
</dbReference>
<keyword evidence="6 8" id="KW-0472">Membrane</keyword>
<feature type="transmembrane region" description="Helical" evidence="8">
    <location>
        <begin position="387"/>
        <end position="406"/>
    </location>
</feature>
<feature type="transmembrane region" description="Helical" evidence="8">
    <location>
        <begin position="462"/>
        <end position="487"/>
    </location>
</feature>
<dbReference type="InterPro" id="IPR007632">
    <property type="entry name" value="Anoctamin"/>
</dbReference>
<evidence type="ECO:0000256" key="3">
    <source>
        <dbReference type="ARBA" id="ARBA00022475"/>
    </source>
</evidence>
<evidence type="ECO:0000256" key="2">
    <source>
        <dbReference type="ARBA" id="ARBA00009671"/>
    </source>
</evidence>
<evidence type="ECO:0000313" key="12">
    <source>
        <dbReference type="Proteomes" id="UP001159405"/>
    </source>
</evidence>
<feature type="transmembrane region" description="Helical" evidence="8">
    <location>
        <begin position="508"/>
        <end position="529"/>
    </location>
</feature>
<comment type="similarity">
    <text evidence="2 8">Belongs to the anoctamin family.</text>
</comment>
<proteinExistence type="inferred from homology"/>
<comment type="caution">
    <text evidence="8">Lacks conserved residue(s) required for the propagation of feature annotation.</text>
</comment>
<dbReference type="Pfam" id="PF04547">
    <property type="entry name" value="Anoctamin"/>
    <property type="match status" value="1"/>
</dbReference>
<accession>A0ABN8MWA1</accession>
<sequence length="908" mass="104598">MQILTPISVFCPDFSIELITPAELGQDFAMNIGSNGYSRLSQDEDGIELELKKEPRGIYFSDGMEPKKRIDYVLVYETNTESDSDDTEQKRLETQRHVFEDNLRKEGLSIEYDELISSKDPKVKRHFVLLHAPWEVLAKKAEAMRLKLPFQENDIVFKSWVERRIGNERMQSLRRRNPLAVHDPTFEEKGNFFMANFKEAKLTKYLNYQNKDELFDDVDRIYIVQQICYNARFAEGSHGVGLRKMIYEGAYVAGYPLHSGPLDLEPEEQPTNDRQRLKRDWARFGRWFKFQPYGEIKDYFGSEIALYFAWLGFYTAMLVPLAIIGFVVFLYGIGSSASHIPVKDVCDGNNTGKWIMCPLCDKQCSYWDLASSTCLYARITHFFDNDWTVGLALIASVWATLFLEFWKRRQASLAQEWHTDDFEEEEEPLRPEYSATVTTLKKNEITGKMEPYVPKAQLYSRFAGVVSIIIFMIFLVVAAVVGVVVYRAAVFASLSGNHDRSIQTRAKIITSATAALLNLVAINLLKFVYSKLAVWLTDWENPPTRTDYQDSFTWKMYLFQFVNTYASIFYIAFFKSGMVVGTPSRYKRVAGSYRLDSCSEQGCFLELCVQLLIIMVGQQVIGNITEVAIPSIMFWFNSRKEVKEGLPQYQRDFDLSPPGDHCMFWEYLEVVLQYGFVTMFVAAFPLGPLFALLNSVVEVRVDAINFVCQFRRPDSTRAQDIGAWYRILEGVTKLSVLVNAFVLAFTSEYIPKLIYKMKYAPDHDEPGGGTLQGYIDNSLALIATAYIEQQEPGTKPDDPLENLRSLGSPYDNKTITTCRYSGYFESFPPYKQNKQYWQVIAGRLAFVFVFQFTVYVITSFIAWLVPDVPKNLELKEKREKHLAKLTFKKKGYSTNDNDHYNQTDDDML</sequence>
<keyword evidence="12" id="KW-1185">Reference proteome</keyword>